<feature type="region of interest" description="Disordered" evidence="1">
    <location>
        <begin position="332"/>
        <end position="378"/>
    </location>
</feature>
<keyword evidence="3" id="KW-1185">Reference proteome</keyword>
<organism evidence="2 3">
    <name type="scientific">Lentithecium fluviatile CBS 122367</name>
    <dbReference type="NCBI Taxonomy" id="1168545"/>
    <lineage>
        <taxon>Eukaryota</taxon>
        <taxon>Fungi</taxon>
        <taxon>Dikarya</taxon>
        <taxon>Ascomycota</taxon>
        <taxon>Pezizomycotina</taxon>
        <taxon>Dothideomycetes</taxon>
        <taxon>Pleosporomycetidae</taxon>
        <taxon>Pleosporales</taxon>
        <taxon>Massarineae</taxon>
        <taxon>Lentitheciaceae</taxon>
        <taxon>Lentithecium</taxon>
    </lineage>
</organism>
<dbReference type="Proteomes" id="UP000799291">
    <property type="component" value="Unassembled WGS sequence"/>
</dbReference>
<feature type="compositionally biased region" description="Basic and acidic residues" evidence="1">
    <location>
        <begin position="252"/>
        <end position="262"/>
    </location>
</feature>
<feature type="region of interest" description="Disordered" evidence="1">
    <location>
        <begin position="1"/>
        <end position="102"/>
    </location>
</feature>
<feature type="compositionally biased region" description="Basic and acidic residues" evidence="1">
    <location>
        <begin position="350"/>
        <end position="378"/>
    </location>
</feature>
<name>A0A6G1IKY5_9PLEO</name>
<feature type="compositionally biased region" description="Polar residues" evidence="1">
    <location>
        <begin position="134"/>
        <end position="152"/>
    </location>
</feature>
<dbReference type="EMBL" id="MU005608">
    <property type="protein sequence ID" value="KAF2678882.1"/>
    <property type="molecule type" value="Genomic_DNA"/>
</dbReference>
<reference evidence="2" key="1">
    <citation type="journal article" date="2020" name="Stud. Mycol.">
        <title>101 Dothideomycetes genomes: a test case for predicting lifestyles and emergence of pathogens.</title>
        <authorList>
            <person name="Haridas S."/>
            <person name="Albert R."/>
            <person name="Binder M."/>
            <person name="Bloem J."/>
            <person name="Labutti K."/>
            <person name="Salamov A."/>
            <person name="Andreopoulos B."/>
            <person name="Baker S."/>
            <person name="Barry K."/>
            <person name="Bills G."/>
            <person name="Bluhm B."/>
            <person name="Cannon C."/>
            <person name="Castanera R."/>
            <person name="Culley D."/>
            <person name="Daum C."/>
            <person name="Ezra D."/>
            <person name="Gonzalez J."/>
            <person name="Henrissat B."/>
            <person name="Kuo A."/>
            <person name="Liang C."/>
            <person name="Lipzen A."/>
            <person name="Lutzoni F."/>
            <person name="Magnuson J."/>
            <person name="Mondo S."/>
            <person name="Nolan M."/>
            <person name="Ohm R."/>
            <person name="Pangilinan J."/>
            <person name="Park H.-J."/>
            <person name="Ramirez L."/>
            <person name="Alfaro M."/>
            <person name="Sun H."/>
            <person name="Tritt A."/>
            <person name="Yoshinaga Y."/>
            <person name="Zwiers L.-H."/>
            <person name="Turgeon B."/>
            <person name="Goodwin S."/>
            <person name="Spatafora J."/>
            <person name="Crous P."/>
            <person name="Grigoriev I."/>
        </authorList>
    </citation>
    <scope>NUCLEOTIDE SEQUENCE</scope>
    <source>
        <strain evidence="2">CBS 122367</strain>
    </source>
</reference>
<feature type="region of interest" description="Disordered" evidence="1">
    <location>
        <begin position="230"/>
        <end position="282"/>
    </location>
</feature>
<gene>
    <name evidence="2" type="ORF">K458DRAFT_408577</name>
</gene>
<proteinExistence type="predicted"/>
<evidence type="ECO:0000313" key="2">
    <source>
        <dbReference type="EMBL" id="KAF2678882.1"/>
    </source>
</evidence>
<evidence type="ECO:0000256" key="1">
    <source>
        <dbReference type="SAM" id="MobiDB-lite"/>
    </source>
</evidence>
<feature type="region of interest" description="Disordered" evidence="1">
    <location>
        <begin position="129"/>
        <end position="204"/>
    </location>
</feature>
<sequence length="378" mass="41898">MVDTRRSARTRRTMPAAMDASREINQQPTAASRGLGVLIAGESARIGSLPMQEDPASSTSKEPPRTEPSNPLMFPAPSLLHIHRDDPSIEPPPPANLSIPTAGTSEFALDPRLNEAMLAAGMGEFMLDPRLNEPTPSMEQDQSQLEGQSINLQGRGEEQQPLPAEQNIPVEAYHPSNEGLPDQTPRWPRGPFGGGEDRPPLPVDPNQFRPAGYNQAGVEELHNHAPGFLPVPFEGCEERGEDRSPLPAGQQYHDHHDVDGPRPARSHRSRSSHAYSGYHPYRSNVSSITRRYLRDQESSHHRGGMQTSSMIVTELYQPTFNYTVYGVQANGQGSVNFTRDDLPVPVNRVRGRDRSEEVVGQNEEERHDEEGRQSLLRD</sequence>
<evidence type="ECO:0000313" key="3">
    <source>
        <dbReference type="Proteomes" id="UP000799291"/>
    </source>
</evidence>
<protein>
    <submittedName>
        <fullName evidence="2">Uncharacterized protein</fullName>
    </submittedName>
</protein>
<dbReference type="AlphaFoldDB" id="A0A6G1IKY5"/>
<accession>A0A6G1IKY5</accession>